<gene>
    <name evidence="2" type="primary">yqfD</name>
    <name evidence="2" type="ORF">EI981_08340</name>
</gene>
<dbReference type="PIRSF" id="PIRSF029895">
    <property type="entry name" value="SpoIV"/>
    <property type="match status" value="1"/>
</dbReference>
<evidence type="ECO:0000313" key="2">
    <source>
        <dbReference type="EMBL" id="AZS14460.1"/>
    </source>
</evidence>
<keyword evidence="1" id="KW-1133">Transmembrane helix</keyword>
<dbReference type="InterPro" id="IPR010690">
    <property type="entry name" value="YqfD"/>
</dbReference>
<organism evidence="2 3">
    <name type="scientific">Paenibacillus lutimineralis</name>
    <dbReference type="NCBI Taxonomy" id="2707005"/>
    <lineage>
        <taxon>Bacteria</taxon>
        <taxon>Bacillati</taxon>
        <taxon>Bacillota</taxon>
        <taxon>Bacilli</taxon>
        <taxon>Bacillales</taxon>
        <taxon>Paenibacillaceae</taxon>
        <taxon>Paenibacillus</taxon>
    </lineage>
</organism>
<evidence type="ECO:0000313" key="3">
    <source>
        <dbReference type="Proteomes" id="UP000270678"/>
    </source>
</evidence>
<feature type="transmembrane region" description="Helical" evidence="1">
    <location>
        <begin position="90"/>
        <end position="110"/>
    </location>
</feature>
<dbReference type="NCBIfam" id="TIGR02876">
    <property type="entry name" value="spore_yqfD"/>
    <property type="match status" value="1"/>
</dbReference>
<dbReference type="OrthoDB" id="1640349at2"/>
<sequence length="389" mass="44562">MKSPVFANLRGVVTIVVRGKSIEFLVNELTKKEMQVWDLKPLPDGTMEMNIQLADFFKLRPLLKRTGCRISVKRRSGIPFMMFRLWKRKWFVFGFALFIGVVLALSSLVWDIEVEGNGKIPKEDILLAARSEGVYAFQWIYRLPRQDELSKDLARKLPGVSWVGVSRTGTRITIQIVEASKPKEQELMNPRSFVSTSDAVVTRIYVERGQPEVKKNDRVRKGQILISGEQGGKTIVAKGEVRGAVWHEYNIEIPLLRKQKVYTGEKKERGYLYFGKTAIQLTGYGKVEFEKSNTLTKLDPLTWRSFKLPIGWMSEEIMETTFIELAITEEKAKNDGIEAAKRDIMAKYGKNSVVLSQKILHEKTENGKVYMKVHFEVDQDIAKELPIVQ</sequence>
<keyword evidence="1" id="KW-0812">Transmembrane</keyword>
<dbReference type="KEGG" id="plut:EI981_08340"/>
<dbReference type="EMBL" id="CP034346">
    <property type="protein sequence ID" value="AZS14460.1"/>
    <property type="molecule type" value="Genomic_DNA"/>
</dbReference>
<evidence type="ECO:0000256" key="1">
    <source>
        <dbReference type="SAM" id="Phobius"/>
    </source>
</evidence>
<dbReference type="AlphaFoldDB" id="A0A3Q9IBG3"/>
<dbReference type="Proteomes" id="UP000270678">
    <property type="component" value="Chromosome"/>
</dbReference>
<name>A0A3Q9IBG3_9BACL</name>
<dbReference type="RefSeq" id="WP_126997154.1">
    <property type="nucleotide sequence ID" value="NZ_CP034346.1"/>
</dbReference>
<protein>
    <submittedName>
        <fullName evidence="2">Sporulation protein YqfD</fullName>
    </submittedName>
</protein>
<accession>A0A3Q9IBG3</accession>
<proteinExistence type="predicted"/>
<keyword evidence="3" id="KW-1185">Reference proteome</keyword>
<dbReference type="Pfam" id="PF06898">
    <property type="entry name" value="YqfD"/>
    <property type="match status" value="1"/>
</dbReference>
<reference evidence="3" key="1">
    <citation type="submission" date="2018-12" db="EMBL/GenBank/DDBJ databases">
        <title>Complete genome sequence of Paenibacillus sp. MBLB1234.</title>
        <authorList>
            <person name="Nam Y.-D."/>
            <person name="Kang J."/>
            <person name="Chung W.-H."/>
            <person name="Park Y.S."/>
        </authorList>
    </citation>
    <scope>NUCLEOTIDE SEQUENCE [LARGE SCALE GENOMIC DNA]</scope>
    <source>
        <strain evidence="3">MBLB1234</strain>
    </source>
</reference>
<keyword evidence="1" id="KW-0472">Membrane</keyword>